<organism evidence="4 5">
    <name type="scientific">Mytilus coruscus</name>
    <name type="common">Sea mussel</name>
    <dbReference type="NCBI Taxonomy" id="42192"/>
    <lineage>
        <taxon>Eukaryota</taxon>
        <taxon>Metazoa</taxon>
        <taxon>Spiralia</taxon>
        <taxon>Lophotrochozoa</taxon>
        <taxon>Mollusca</taxon>
        <taxon>Bivalvia</taxon>
        <taxon>Autobranchia</taxon>
        <taxon>Pteriomorphia</taxon>
        <taxon>Mytilida</taxon>
        <taxon>Mytiloidea</taxon>
        <taxon>Mytilidae</taxon>
        <taxon>Mytilinae</taxon>
        <taxon>Mytilus</taxon>
    </lineage>
</organism>
<dbReference type="Proteomes" id="UP000507470">
    <property type="component" value="Unassembled WGS sequence"/>
</dbReference>
<dbReference type="GO" id="GO:0043394">
    <property type="term" value="F:proteoglycan binding"/>
    <property type="evidence" value="ECO:0007669"/>
    <property type="project" value="TreeGrafter"/>
</dbReference>
<dbReference type="GO" id="GO:0005178">
    <property type="term" value="F:integrin binding"/>
    <property type="evidence" value="ECO:0007669"/>
    <property type="project" value="TreeGrafter"/>
</dbReference>
<sequence length="238" mass="27388">MDQKYYLVIFDLIVCLLFQVRCLAPPVGLRAYAISPNAFRVKWIDKYRNSKRSTQFTLRYRNIPGEDQYKYLNTTKVEVKRLNVITSNGSYEFSVKAVRGRKESEWSDPVKNTLDSEVAVGPPRGLKIKDSSPTSIKIKWRRPKTKRNLISGYRVTWKMLGNKISNVKQTTLRSLLISKLKPSSTYIIKVQAMDKAEELSEPTKISFRTKRKVVIRAPTNFTVEVYGSTVSRVRGKQG</sequence>
<protein>
    <submittedName>
        <fullName evidence="4">NEO1</fullName>
    </submittedName>
</protein>
<dbReference type="Pfam" id="PF00041">
    <property type="entry name" value="fn3"/>
    <property type="match status" value="2"/>
</dbReference>
<dbReference type="InterPro" id="IPR036116">
    <property type="entry name" value="FN3_sf"/>
</dbReference>
<dbReference type="InterPro" id="IPR050991">
    <property type="entry name" value="ECM_Regulatory_Proteins"/>
</dbReference>
<dbReference type="GO" id="GO:0007507">
    <property type="term" value="P:heart development"/>
    <property type="evidence" value="ECO:0007669"/>
    <property type="project" value="TreeGrafter"/>
</dbReference>
<dbReference type="PROSITE" id="PS50853">
    <property type="entry name" value="FN3"/>
    <property type="match status" value="2"/>
</dbReference>
<name>A0A6J8ESP5_MYTCO</name>
<dbReference type="Gene3D" id="2.60.40.10">
    <property type="entry name" value="Immunoglobulins"/>
    <property type="match status" value="2"/>
</dbReference>
<feature type="domain" description="Fibronectin type-III" evidence="3">
    <location>
        <begin position="122"/>
        <end position="213"/>
    </location>
</feature>
<dbReference type="PANTHER" id="PTHR46708:SF7">
    <property type="entry name" value="FIBRONECTIN TYPE-III DOMAIN-CONTAINING PROTEIN"/>
    <property type="match status" value="1"/>
</dbReference>
<dbReference type="PANTHER" id="PTHR46708">
    <property type="entry name" value="TENASCIN"/>
    <property type="match status" value="1"/>
</dbReference>
<keyword evidence="2" id="KW-0732">Signal</keyword>
<dbReference type="SUPFAM" id="SSF49265">
    <property type="entry name" value="Fibronectin type III"/>
    <property type="match status" value="1"/>
</dbReference>
<dbReference type="OrthoDB" id="6150124at2759"/>
<keyword evidence="1" id="KW-0677">Repeat</keyword>
<gene>
    <name evidence="4" type="ORF">MCOR_55531</name>
</gene>
<dbReference type="GO" id="GO:0007399">
    <property type="term" value="P:nervous system development"/>
    <property type="evidence" value="ECO:0007669"/>
    <property type="project" value="TreeGrafter"/>
</dbReference>
<evidence type="ECO:0000313" key="5">
    <source>
        <dbReference type="Proteomes" id="UP000507470"/>
    </source>
</evidence>
<dbReference type="EMBL" id="CACVKT020009812">
    <property type="protein sequence ID" value="CAC5423537.1"/>
    <property type="molecule type" value="Genomic_DNA"/>
</dbReference>
<dbReference type="GO" id="GO:0007044">
    <property type="term" value="P:cell-substrate junction assembly"/>
    <property type="evidence" value="ECO:0007669"/>
    <property type="project" value="TreeGrafter"/>
</dbReference>
<reference evidence="4 5" key="1">
    <citation type="submission" date="2020-06" db="EMBL/GenBank/DDBJ databases">
        <authorList>
            <person name="Li R."/>
            <person name="Bekaert M."/>
        </authorList>
    </citation>
    <scope>NUCLEOTIDE SEQUENCE [LARGE SCALE GENOMIC DNA]</scope>
    <source>
        <strain evidence="5">wild</strain>
    </source>
</reference>
<proteinExistence type="predicted"/>
<feature type="signal peptide" evidence="2">
    <location>
        <begin position="1"/>
        <end position="22"/>
    </location>
</feature>
<dbReference type="InterPro" id="IPR003961">
    <property type="entry name" value="FN3_dom"/>
</dbReference>
<accession>A0A6J8ESP5</accession>
<dbReference type="SMART" id="SM00060">
    <property type="entry name" value="FN3"/>
    <property type="match status" value="2"/>
</dbReference>
<evidence type="ECO:0000256" key="2">
    <source>
        <dbReference type="SAM" id="SignalP"/>
    </source>
</evidence>
<dbReference type="InterPro" id="IPR013783">
    <property type="entry name" value="Ig-like_fold"/>
</dbReference>
<dbReference type="CDD" id="cd00063">
    <property type="entry name" value="FN3"/>
    <property type="match status" value="2"/>
</dbReference>
<feature type="chain" id="PRO_5026901340" evidence="2">
    <location>
        <begin position="23"/>
        <end position="238"/>
    </location>
</feature>
<dbReference type="GO" id="GO:0007160">
    <property type="term" value="P:cell-matrix adhesion"/>
    <property type="evidence" value="ECO:0007669"/>
    <property type="project" value="TreeGrafter"/>
</dbReference>
<evidence type="ECO:0000313" key="4">
    <source>
        <dbReference type="EMBL" id="CAC5423537.1"/>
    </source>
</evidence>
<evidence type="ECO:0000256" key="1">
    <source>
        <dbReference type="ARBA" id="ARBA00022737"/>
    </source>
</evidence>
<feature type="domain" description="Fibronectin type-III" evidence="3">
    <location>
        <begin position="25"/>
        <end position="117"/>
    </location>
</feature>
<dbReference type="GO" id="GO:0005201">
    <property type="term" value="F:extracellular matrix structural constituent"/>
    <property type="evidence" value="ECO:0007669"/>
    <property type="project" value="TreeGrafter"/>
</dbReference>
<keyword evidence="5" id="KW-1185">Reference proteome</keyword>
<evidence type="ECO:0000259" key="3">
    <source>
        <dbReference type="PROSITE" id="PS50853"/>
    </source>
</evidence>
<dbReference type="AlphaFoldDB" id="A0A6J8ESP5"/>